<reference evidence="3 5" key="2">
    <citation type="submission" date="2017-06" db="EMBL/GenBank/DDBJ databases">
        <authorList>
            <consortium name="Pathogen Informatics"/>
        </authorList>
    </citation>
    <scope>NUCLEOTIDE SEQUENCE [LARGE SCALE GENOMIC DNA]</scope>
    <source>
        <strain evidence="3 5">NCTC12230</strain>
    </source>
</reference>
<protein>
    <submittedName>
        <fullName evidence="2 3">Nuclease</fullName>
    </submittedName>
</protein>
<evidence type="ECO:0000259" key="1">
    <source>
        <dbReference type="PROSITE" id="PS50965"/>
    </source>
</evidence>
<feature type="domain" description="NERD" evidence="1">
    <location>
        <begin position="42"/>
        <end position="160"/>
    </location>
</feature>
<dbReference type="PROSITE" id="PS50965">
    <property type="entry name" value="NERD"/>
    <property type="match status" value="1"/>
</dbReference>
<reference evidence="2 4" key="1">
    <citation type="submission" date="2017-01" db="EMBL/GenBank/DDBJ databases">
        <authorList>
            <person name="Wolfgang W.J."/>
            <person name="Cole J."/>
            <person name="Wroblewski D."/>
            <person name="Mcginnis J."/>
            <person name="Musser K.A."/>
        </authorList>
    </citation>
    <scope>NUCLEOTIDE SEQUENCE [LARGE SCALE GENOMIC DNA]</scope>
    <source>
        <strain evidence="2 4">DSM 21643</strain>
    </source>
</reference>
<organism evidence="3 5">
    <name type="scientific">Neisseria zoodegmatis</name>
    <dbReference type="NCBI Taxonomy" id="326523"/>
    <lineage>
        <taxon>Bacteria</taxon>
        <taxon>Pseudomonadati</taxon>
        <taxon>Pseudomonadota</taxon>
        <taxon>Betaproteobacteria</taxon>
        <taxon>Neisseriales</taxon>
        <taxon>Neisseriaceae</taxon>
        <taxon>Neisseria</taxon>
    </lineage>
</organism>
<dbReference type="Proteomes" id="UP000193466">
    <property type="component" value="Unassembled WGS sequence"/>
</dbReference>
<dbReference type="Pfam" id="PF08378">
    <property type="entry name" value="NERD"/>
    <property type="match status" value="1"/>
</dbReference>
<keyword evidence="4" id="KW-1185">Reference proteome</keyword>
<dbReference type="EMBL" id="LT906434">
    <property type="protein sequence ID" value="SNU80073.1"/>
    <property type="molecule type" value="Genomic_DNA"/>
</dbReference>
<dbReference type="AlphaFoldDB" id="A0AB38DRU0"/>
<dbReference type="KEGG" id="nzo:SAMEA4504057_1584"/>
<evidence type="ECO:0000313" key="5">
    <source>
        <dbReference type="Proteomes" id="UP000215033"/>
    </source>
</evidence>
<sequence>MIIKQAHNRERDIEELNTLLALPYIDSDTKDKISREIRNIQSGMKGEKEAAYHMNFQWTESKNWMVIHDLRLEYNGHVAQIDHLLLNRFMEIYVCESKRFGEGIAINEHGEFSAFYKGKSYGIPSPIEQNNHHIKLLQRLFDSDSIELPIRLGVKMKPKLISLILIANSARISRPKNEKSVEGLDRIIKNEQIVKRINRDIDNENIFSMVRSVSKIISPETLQSFAESLAALHKPLEMNWRARFGINEPTEPAPVKAEHADPVQSQDEIQPQADVRDNAPNAAPARLFCASCKKTVSPKVAHFCWSNKARFQGRVYCYNCQRSVKKPAD</sequence>
<evidence type="ECO:0000313" key="3">
    <source>
        <dbReference type="EMBL" id="SNU80073.1"/>
    </source>
</evidence>
<dbReference type="RefSeq" id="WP_085362933.1">
    <property type="nucleotide sequence ID" value="NZ_LT906434.1"/>
</dbReference>
<proteinExistence type="predicted"/>
<dbReference type="EMBL" id="MTBM01000003">
    <property type="protein sequence ID" value="OSI10842.1"/>
    <property type="molecule type" value="Genomic_DNA"/>
</dbReference>
<name>A0AB38DRU0_9NEIS</name>
<dbReference type="Proteomes" id="UP000215033">
    <property type="component" value="Chromosome 1"/>
</dbReference>
<gene>
    <name evidence="2" type="ORF">BWD10_02710</name>
    <name evidence="3" type="ORF">SAMEA4504057_01584</name>
</gene>
<evidence type="ECO:0000313" key="4">
    <source>
        <dbReference type="Proteomes" id="UP000193466"/>
    </source>
</evidence>
<evidence type="ECO:0000313" key="2">
    <source>
        <dbReference type="EMBL" id="OSI10842.1"/>
    </source>
</evidence>
<accession>A0AB38DRU0</accession>
<dbReference type="InterPro" id="IPR011528">
    <property type="entry name" value="NERD"/>
</dbReference>